<feature type="region of interest" description="Disordered" evidence="1">
    <location>
        <begin position="180"/>
        <end position="217"/>
    </location>
</feature>
<dbReference type="GO" id="GO:0016020">
    <property type="term" value="C:membrane"/>
    <property type="evidence" value="ECO:0007669"/>
    <property type="project" value="InterPro"/>
</dbReference>
<comment type="caution">
    <text evidence="4">The sequence shown here is derived from an EMBL/GenBank/DDBJ whole genome shotgun (WGS) entry which is preliminary data.</text>
</comment>
<feature type="transmembrane region" description="Helical" evidence="2">
    <location>
        <begin position="229"/>
        <end position="250"/>
    </location>
</feature>
<dbReference type="InterPro" id="IPR000998">
    <property type="entry name" value="MAM_dom"/>
</dbReference>
<organism evidence="4 5">
    <name type="scientific">Prymnesium parvum</name>
    <name type="common">Toxic golden alga</name>
    <dbReference type="NCBI Taxonomy" id="97485"/>
    <lineage>
        <taxon>Eukaryota</taxon>
        <taxon>Haptista</taxon>
        <taxon>Haptophyta</taxon>
        <taxon>Prymnesiophyceae</taxon>
        <taxon>Prymnesiales</taxon>
        <taxon>Prymnesiaceae</taxon>
        <taxon>Prymnesium</taxon>
    </lineage>
</organism>
<accession>A0AB34K649</accession>
<dbReference type="SMART" id="SM00137">
    <property type="entry name" value="MAM"/>
    <property type="match status" value="1"/>
</dbReference>
<keyword evidence="2" id="KW-1133">Transmembrane helix</keyword>
<evidence type="ECO:0000256" key="1">
    <source>
        <dbReference type="SAM" id="MobiDB-lite"/>
    </source>
</evidence>
<keyword evidence="2" id="KW-0812">Transmembrane</keyword>
<proteinExistence type="predicted"/>
<dbReference type="Gene3D" id="2.60.120.200">
    <property type="match status" value="1"/>
</dbReference>
<sequence>MSAFTAWAPLPPGWKTPAAMLSMGREYAWVANPRGVPPATAVSPLSSMYAEMTSQPKGETPSVFSLKYDGRVCVPRPMASISFSYYMFGGGVGRLELLVSKNASVTRSPQSYVTLWARDGSQGGAWLDASMVLPEPSDGLTQQLYFRAINSSGNKSSIALADVVVKCRAPAPRRRLQILPTPLVFPPPPNPSPPPPFFVPPPPSPSPPPPGGDDDDDGFLVSVLSSFHYLIYAPGLVFFCMCFAVSRRVATQRRANRARLRAALQQQPNAVDSSSITAGLNGAPQARACQTVYTPTGVAVGVVDSSPVFISQPVVAQGTFVGSAPGDGRYVSSAVPMGAPVVQGTVVQGTVVA</sequence>
<gene>
    <name evidence="4" type="ORF">AB1Y20_009265</name>
</gene>
<feature type="compositionally biased region" description="Pro residues" evidence="1">
    <location>
        <begin position="183"/>
        <end position="211"/>
    </location>
</feature>
<dbReference type="SUPFAM" id="SSF49899">
    <property type="entry name" value="Concanavalin A-like lectins/glucanases"/>
    <property type="match status" value="1"/>
</dbReference>
<dbReference type="InterPro" id="IPR013320">
    <property type="entry name" value="ConA-like_dom_sf"/>
</dbReference>
<evidence type="ECO:0000313" key="4">
    <source>
        <dbReference type="EMBL" id="KAL1527889.1"/>
    </source>
</evidence>
<reference evidence="4 5" key="1">
    <citation type="journal article" date="2024" name="Science">
        <title>Giant polyketide synthase enzymes in the biosynthesis of giant marine polyether toxins.</title>
        <authorList>
            <person name="Fallon T.R."/>
            <person name="Shende V.V."/>
            <person name="Wierzbicki I.H."/>
            <person name="Pendleton A.L."/>
            <person name="Watervoot N.F."/>
            <person name="Auber R.P."/>
            <person name="Gonzalez D.J."/>
            <person name="Wisecaver J.H."/>
            <person name="Moore B.S."/>
        </authorList>
    </citation>
    <scope>NUCLEOTIDE SEQUENCE [LARGE SCALE GENOMIC DNA]</scope>
    <source>
        <strain evidence="4 5">12B1</strain>
    </source>
</reference>
<evidence type="ECO:0000313" key="5">
    <source>
        <dbReference type="Proteomes" id="UP001515480"/>
    </source>
</evidence>
<evidence type="ECO:0000259" key="3">
    <source>
        <dbReference type="PROSITE" id="PS50060"/>
    </source>
</evidence>
<dbReference type="EMBL" id="JBGBPQ010000002">
    <property type="protein sequence ID" value="KAL1527889.1"/>
    <property type="molecule type" value="Genomic_DNA"/>
</dbReference>
<keyword evidence="2" id="KW-0472">Membrane</keyword>
<protein>
    <recommendedName>
        <fullName evidence="3">MAM domain-containing protein</fullName>
    </recommendedName>
</protein>
<dbReference type="AlphaFoldDB" id="A0AB34K649"/>
<keyword evidence="5" id="KW-1185">Reference proteome</keyword>
<feature type="domain" description="MAM" evidence="3">
    <location>
        <begin position="81"/>
        <end position="169"/>
    </location>
</feature>
<evidence type="ECO:0000256" key="2">
    <source>
        <dbReference type="SAM" id="Phobius"/>
    </source>
</evidence>
<name>A0AB34K649_PRYPA</name>
<dbReference type="Pfam" id="PF00629">
    <property type="entry name" value="MAM"/>
    <property type="match status" value="1"/>
</dbReference>
<dbReference type="Proteomes" id="UP001515480">
    <property type="component" value="Unassembled WGS sequence"/>
</dbReference>
<dbReference type="PROSITE" id="PS50060">
    <property type="entry name" value="MAM_2"/>
    <property type="match status" value="1"/>
</dbReference>